<gene>
    <name evidence="1" type="ORF">SAMN05192542_103423</name>
</gene>
<accession>A0A1H7JV94</accession>
<dbReference type="Proteomes" id="UP000199120">
    <property type="component" value="Unassembled WGS sequence"/>
</dbReference>
<keyword evidence="2" id="KW-1185">Reference proteome</keyword>
<reference evidence="2" key="1">
    <citation type="submission" date="2016-10" db="EMBL/GenBank/DDBJ databases">
        <authorList>
            <person name="Varghese N."/>
            <person name="Submissions S."/>
        </authorList>
    </citation>
    <scope>NUCLEOTIDE SEQUENCE [LARGE SCALE GENOMIC DNA]</scope>
    <source>
        <strain evidence="2">LMG 26416</strain>
    </source>
</reference>
<dbReference type="OrthoDB" id="9101223at2"/>
<sequence>MASLRTYEYMGYDMTAGVDGDHEQGFFVTSQTIRSLFDGTSDTVPVDGIAAGRFPKQDNAFDAAFDRIREEIERRKG</sequence>
<proteinExistence type="predicted"/>
<evidence type="ECO:0000313" key="1">
    <source>
        <dbReference type="EMBL" id="SEK77667.1"/>
    </source>
</evidence>
<dbReference type="EMBL" id="FOAJ01000003">
    <property type="protein sequence ID" value="SEK77667.1"/>
    <property type="molecule type" value="Genomic_DNA"/>
</dbReference>
<protein>
    <submittedName>
        <fullName evidence="1">Uncharacterized protein</fullName>
    </submittedName>
</protein>
<dbReference type="AlphaFoldDB" id="A0A1H7JV94"/>
<evidence type="ECO:0000313" key="2">
    <source>
        <dbReference type="Proteomes" id="UP000199120"/>
    </source>
</evidence>
<name>A0A1H7JV94_9BURK</name>
<organism evidence="1 2">
    <name type="scientific">Paraburkholderia caballeronis</name>
    <dbReference type="NCBI Taxonomy" id="416943"/>
    <lineage>
        <taxon>Bacteria</taxon>
        <taxon>Pseudomonadati</taxon>
        <taxon>Pseudomonadota</taxon>
        <taxon>Betaproteobacteria</taxon>
        <taxon>Burkholderiales</taxon>
        <taxon>Burkholderiaceae</taxon>
        <taxon>Paraburkholderia</taxon>
    </lineage>
</organism>
<dbReference type="RefSeq" id="WP_090544621.1">
    <property type="nucleotide sequence ID" value="NZ_FNSR01000001.1"/>
</dbReference>